<sequence length="341" mass="36765">MNKILLSGALCCGIGAAAQYTVTGRITDELTSSPLQHVVVGIQNTGTVTTTDINGTFELTSAEKNATLVFSRSDFEQKIIAVKLPLTQSLELTLTGKIAEVEGVVLTTGYQKLPKERATGSFSTVSNQMLGKQVSVNILERLPTAANGIVLNKGLKEGPGQIMVRGLSTIKGPTSPLIVLDNFPYEGDFNTINPNIVESITVLKDAAASSIWGARAANGVIVITTKTGKFNQPLSLDFNTSLTLSDKPDLSKLPVMNTSDFIDVETVLFGKGYYNSAINSTQRPVISPVVNLLNKAKIGTITQEEATAQINTLRTVDVRDQYLKYMYRPMENRQYALNISG</sequence>
<keyword evidence="1" id="KW-0813">Transport</keyword>
<dbReference type="Proteomes" id="UP001209107">
    <property type="component" value="Unassembled WGS sequence"/>
</dbReference>
<evidence type="ECO:0000259" key="2">
    <source>
        <dbReference type="Pfam" id="PF07715"/>
    </source>
</evidence>
<evidence type="ECO:0000256" key="1">
    <source>
        <dbReference type="PROSITE-ProRule" id="PRU01360"/>
    </source>
</evidence>
<proteinExistence type="inferred from homology"/>
<dbReference type="InterPro" id="IPR023997">
    <property type="entry name" value="TonB-dep_OMP_SusC/RagA_CS"/>
</dbReference>
<feature type="domain" description="TonB-dependent receptor plug" evidence="2">
    <location>
        <begin position="115"/>
        <end position="220"/>
    </location>
</feature>
<dbReference type="SUPFAM" id="SSF49464">
    <property type="entry name" value="Carboxypeptidase regulatory domain-like"/>
    <property type="match status" value="1"/>
</dbReference>
<dbReference type="Gene3D" id="2.170.130.10">
    <property type="entry name" value="TonB-dependent receptor, plug domain"/>
    <property type="match status" value="1"/>
</dbReference>
<name>A0ABT3JPP5_9FLAO</name>
<dbReference type="Gene3D" id="2.60.40.1120">
    <property type="entry name" value="Carboxypeptidase-like, regulatory domain"/>
    <property type="match status" value="1"/>
</dbReference>
<dbReference type="Pfam" id="PF07715">
    <property type="entry name" value="Plug"/>
    <property type="match status" value="1"/>
</dbReference>
<dbReference type="InterPro" id="IPR012910">
    <property type="entry name" value="Plug_dom"/>
</dbReference>
<evidence type="ECO:0000313" key="3">
    <source>
        <dbReference type="EMBL" id="MCW4452451.1"/>
    </source>
</evidence>
<dbReference type="InterPro" id="IPR039426">
    <property type="entry name" value="TonB-dep_rcpt-like"/>
</dbReference>
<comment type="caution">
    <text evidence="3">The sequence shown here is derived from an EMBL/GenBank/DDBJ whole genome shotgun (WGS) entry which is preliminary data.</text>
</comment>
<keyword evidence="1" id="KW-1134">Transmembrane beta strand</keyword>
<dbReference type="InterPro" id="IPR008969">
    <property type="entry name" value="CarboxyPept-like_regulatory"/>
</dbReference>
<keyword evidence="1" id="KW-0998">Cell outer membrane</keyword>
<dbReference type="RefSeq" id="WP_265144576.1">
    <property type="nucleotide sequence ID" value="NZ_JAPCHZ010000005.1"/>
</dbReference>
<evidence type="ECO:0000313" key="4">
    <source>
        <dbReference type="Proteomes" id="UP001209107"/>
    </source>
</evidence>
<dbReference type="InterPro" id="IPR037066">
    <property type="entry name" value="Plug_dom_sf"/>
</dbReference>
<dbReference type="PROSITE" id="PS52016">
    <property type="entry name" value="TONB_DEPENDENT_REC_3"/>
    <property type="match status" value="1"/>
</dbReference>
<comment type="subcellular location">
    <subcellularLocation>
        <location evidence="1">Cell outer membrane</location>
        <topology evidence="1">Multi-pass membrane protein</topology>
    </subcellularLocation>
</comment>
<accession>A0ABT3JPP5</accession>
<dbReference type="NCBIfam" id="TIGR04057">
    <property type="entry name" value="SusC_RagA_signa"/>
    <property type="match status" value="1"/>
</dbReference>
<keyword evidence="1" id="KW-0812">Transmembrane</keyword>
<comment type="similarity">
    <text evidence="1">Belongs to the TonB-dependent receptor family.</text>
</comment>
<dbReference type="SUPFAM" id="SSF56935">
    <property type="entry name" value="Porins"/>
    <property type="match status" value="1"/>
</dbReference>
<organism evidence="3 4">
    <name type="scientific">Kaistella yananensis</name>
    <dbReference type="NCBI Taxonomy" id="2989820"/>
    <lineage>
        <taxon>Bacteria</taxon>
        <taxon>Pseudomonadati</taxon>
        <taxon>Bacteroidota</taxon>
        <taxon>Flavobacteriia</taxon>
        <taxon>Flavobacteriales</taxon>
        <taxon>Weeksellaceae</taxon>
        <taxon>Chryseobacterium group</taxon>
        <taxon>Kaistella</taxon>
    </lineage>
</organism>
<keyword evidence="3" id="KW-0675">Receptor</keyword>
<protein>
    <submittedName>
        <fullName evidence="3">TonB-dependent receptor plug domain-containing protein</fullName>
    </submittedName>
</protein>
<gene>
    <name evidence="3" type="ORF">OK344_09540</name>
</gene>
<keyword evidence="1" id="KW-0472">Membrane</keyword>
<dbReference type="Pfam" id="PF13715">
    <property type="entry name" value="CarbopepD_reg_2"/>
    <property type="match status" value="1"/>
</dbReference>
<dbReference type="EMBL" id="JAPCHZ010000005">
    <property type="protein sequence ID" value="MCW4452451.1"/>
    <property type="molecule type" value="Genomic_DNA"/>
</dbReference>
<keyword evidence="4" id="KW-1185">Reference proteome</keyword>
<reference evidence="3 4" key="1">
    <citation type="submission" date="2022-10" db="EMBL/GenBank/DDBJ databases">
        <title>Kaistella sp. BT-6-1-3.</title>
        <authorList>
            <person name="Ai J."/>
            <person name="Deng Z."/>
        </authorList>
    </citation>
    <scope>NUCLEOTIDE SEQUENCE [LARGE SCALE GENOMIC DNA]</scope>
    <source>
        <strain evidence="3 4">BT6-1-3</strain>
    </source>
</reference>